<evidence type="ECO:0008006" key="4">
    <source>
        <dbReference type="Google" id="ProtNLM"/>
    </source>
</evidence>
<organism evidence="2 3">
    <name type="scientific">Candidatus Coprosoma intestinipullorum</name>
    <dbReference type="NCBI Taxonomy" id="2840752"/>
    <lineage>
        <taxon>Bacteria</taxon>
        <taxon>Bacillati</taxon>
        <taxon>Bacillota</taxon>
        <taxon>Bacillota incertae sedis</taxon>
        <taxon>Candidatus Coprosoma</taxon>
    </lineage>
</organism>
<dbReference type="EMBL" id="DVFV01000083">
    <property type="protein sequence ID" value="HIQ90864.1"/>
    <property type="molecule type" value="Genomic_DNA"/>
</dbReference>
<reference evidence="2" key="1">
    <citation type="submission" date="2020-10" db="EMBL/GenBank/DDBJ databases">
        <authorList>
            <person name="Gilroy R."/>
        </authorList>
    </citation>
    <scope>NUCLEOTIDE SEQUENCE</scope>
    <source>
        <strain evidence="2">CHK147-3167</strain>
    </source>
</reference>
<sequence>MKKLSVGLKIQLVLAIILLIMLIVTCFYNKLLNYSEILAGITLLVMAYNNQKEYKRKAMTAIYAVVGLLIMVFAIVRIING</sequence>
<evidence type="ECO:0000256" key="1">
    <source>
        <dbReference type="SAM" id="Phobius"/>
    </source>
</evidence>
<proteinExistence type="predicted"/>
<gene>
    <name evidence="2" type="ORF">IAB27_04495</name>
</gene>
<feature type="transmembrane region" description="Helical" evidence="1">
    <location>
        <begin position="7"/>
        <end position="25"/>
    </location>
</feature>
<comment type="caution">
    <text evidence="2">The sequence shown here is derived from an EMBL/GenBank/DDBJ whole genome shotgun (WGS) entry which is preliminary data.</text>
</comment>
<protein>
    <recommendedName>
        <fullName evidence="4">DUF3953 domain-containing protein</fullName>
    </recommendedName>
</protein>
<keyword evidence="1" id="KW-0472">Membrane</keyword>
<dbReference type="AlphaFoldDB" id="A0A9D0ZR56"/>
<evidence type="ECO:0000313" key="3">
    <source>
        <dbReference type="Proteomes" id="UP000886786"/>
    </source>
</evidence>
<name>A0A9D0ZR56_9FIRM</name>
<evidence type="ECO:0000313" key="2">
    <source>
        <dbReference type="EMBL" id="HIQ90864.1"/>
    </source>
</evidence>
<reference evidence="2" key="2">
    <citation type="journal article" date="2021" name="PeerJ">
        <title>Extensive microbial diversity within the chicken gut microbiome revealed by metagenomics and culture.</title>
        <authorList>
            <person name="Gilroy R."/>
            <person name="Ravi A."/>
            <person name="Getino M."/>
            <person name="Pursley I."/>
            <person name="Horton D.L."/>
            <person name="Alikhan N.F."/>
            <person name="Baker D."/>
            <person name="Gharbi K."/>
            <person name="Hall N."/>
            <person name="Watson M."/>
            <person name="Adriaenssens E.M."/>
            <person name="Foster-Nyarko E."/>
            <person name="Jarju S."/>
            <person name="Secka A."/>
            <person name="Antonio M."/>
            <person name="Oren A."/>
            <person name="Chaudhuri R.R."/>
            <person name="La Ragione R."/>
            <person name="Hildebrand F."/>
            <person name="Pallen M.J."/>
        </authorList>
    </citation>
    <scope>NUCLEOTIDE SEQUENCE</scope>
    <source>
        <strain evidence="2">CHK147-3167</strain>
    </source>
</reference>
<accession>A0A9D0ZR56</accession>
<feature type="transmembrane region" description="Helical" evidence="1">
    <location>
        <begin position="60"/>
        <end position="79"/>
    </location>
</feature>
<keyword evidence="1" id="KW-0812">Transmembrane</keyword>
<dbReference type="Proteomes" id="UP000886786">
    <property type="component" value="Unassembled WGS sequence"/>
</dbReference>
<keyword evidence="1" id="KW-1133">Transmembrane helix</keyword>